<dbReference type="InterPro" id="IPR029052">
    <property type="entry name" value="Metallo-depent_PP-like"/>
</dbReference>
<reference evidence="6 7" key="1">
    <citation type="submission" date="2015-11" db="EMBL/GenBank/DDBJ databases">
        <title>Bacillus caseinolyticus sp nov.</title>
        <authorList>
            <person name="Dastager S.G."/>
            <person name="Mawlankar R."/>
        </authorList>
    </citation>
    <scope>NUCLEOTIDE SEQUENCE [LARGE SCALE GENOMIC DNA]</scope>
    <source>
        <strain evidence="6 7">SGD-V-76</strain>
    </source>
</reference>
<dbReference type="PANTHER" id="PTHR31302:SF25">
    <property type="entry name" value="PHOSPHOESTERASE"/>
    <property type="match status" value="1"/>
</dbReference>
<dbReference type="CDD" id="cd07385">
    <property type="entry name" value="MPP_YkuE_C"/>
    <property type="match status" value="1"/>
</dbReference>
<dbReference type="PROSITE" id="PS51318">
    <property type="entry name" value="TAT"/>
    <property type="match status" value="1"/>
</dbReference>
<keyword evidence="2" id="KW-0479">Metal-binding</keyword>
<dbReference type="RefSeq" id="WP_025909151.1">
    <property type="nucleotide sequence ID" value="NZ_KQ758646.1"/>
</dbReference>
<comment type="caution">
    <text evidence="6">The sequence shown here is derived from an EMBL/GenBank/DDBJ whole genome shotgun (WGS) entry which is preliminary data.</text>
</comment>
<keyword evidence="3" id="KW-0378">Hydrolase</keyword>
<dbReference type="PANTHER" id="PTHR31302">
    <property type="entry name" value="TRANSMEMBRANE PROTEIN WITH METALLOPHOSPHOESTERASE DOMAIN-RELATED"/>
    <property type="match status" value="1"/>
</dbReference>
<dbReference type="Pfam" id="PF00149">
    <property type="entry name" value="Metallophos"/>
    <property type="match status" value="1"/>
</dbReference>
<dbReference type="SUPFAM" id="SSF56300">
    <property type="entry name" value="Metallo-dependent phosphatases"/>
    <property type="match status" value="1"/>
</dbReference>
<dbReference type="GO" id="GO:0046872">
    <property type="term" value="F:metal ion binding"/>
    <property type="evidence" value="ECO:0007669"/>
    <property type="project" value="UniProtKB-KW"/>
</dbReference>
<evidence type="ECO:0000256" key="1">
    <source>
        <dbReference type="ARBA" id="ARBA00001968"/>
    </source>
</evidence>
<keyword evidence="7" id="KW-1185">Reference proteome</keyword>
<comment type="similarity">
    <text evidence="4">Belongs to the metallophosphoesterase superfamily.</text>
</comment>
<name>A0A0V8JLV5_9BACI</name>
<dbReference type="GO" id="GO:0009245">
    <property type="term" value="P:lipid A biosynthetic process"/>
    <property type="evidence" value="ECO:0007669"/>
    <property type="project" value="TreeGrafter"/>
</dbReference>
<evidence type="ECO:0000256" key="4">
    <source>
        <dbReference type="ARBA" id="ARBA00061089"/>
    </source>
</evidence>
<evidence type="ECO:0000256" key="2">
    <source>
        <dbReference type="ARBA" id="ARBA00022723"/>
    </source>
</evidence>
<protein>
    <submittedName>
        <fullName evidence="6">Metallophosphoesterase</fullName>
    </submittedName>
</protein>
<evidence type="ECO:0000259" key="5">
    <source>
        <dbReference type="Pfam" id="PF00149"/>
    </source>
</evidence>
<dbReference type="AlphaFoldDB" id="A0A0V8JLV5"/>
<dbReference type="GO" id="GO:0016020">
    <property type="term" value="C:membrane"/>
    <property type="evidence" value="ECO:0007669"/>
    <property type="project" value="GOC"/>
</dbReference>
<evidence type="ECO:0000313" key="7">
    <source>
        <dbReference type="Proteomes" id="UP000053681"/>
    </source>
</evidence>
<organism evidence="6 7">
    <name type="scientific">Priestia veravalensis</name>
    <dbReference type="NCBI Taxonomy" id="1414648"/>
    <lineage>
        <taxon>Bacteria</taxon>
        <taxon>Bacillati</taxon>
        <taxon>Bacillota</taxon>
        <taxon>Bacilli</taxon>
        <taxon>Bacillales</taxon>
        <taxon>Bacillaceae</taxon>
        <taxon>Priestia</taxon>
    </lineage>
</organism>
<dbReference type="EMBL" id="LNQP01000030">
    <property type="protein sequence ID" value="KSU88021.1"/>
    <property type="molecule type" value="Genomic_DNA"/>
</dbReference>
<sequence length="290" mass="32660">MKKTYTRRSFLKGLLSLSLGTVLTTSFGYTYAKYIEPRRLQITRKNIFSNNIPTGFHNRTILQFSDTHLGLSYNLQQLEELVSKINSLKPDVILFTGDLMDAPNEYAYPHRIPPILHRLKSPLGKYAIYGNHDHGGYGTTLYQDVIQESNFQLLVNDVRTITLDSGEYIQICGLDDVMLGDPQYEQTLSRLEPSTFSIAMIHEPDVAVKAAAFPVDLQLSGHSHGGQIQLPFFGPLITPPFGTVYPEGFYEVGESKMQLYVNRGIGTTRIPFRFLATPEITLFTLKKTSS</sequence>
<feature type="domain" description="Calcineurin-like phosphoesterase" evidence="5">
    <location>
        <begin position="60"/>
        <end position="225"/>
    </location>
</feature>
<dbReference type="InterPro" id="IPR051158">
    <property type="entry name" value="Metallophosphoesterase_sf"/>
</dbReference>
<dbReference type="Gene3D" id="3.60.21.10">
    <property type="match status" value="1"/>
</dbReference>
<dbReference type="FunFam" id="3.60.21.10:FF:000028">
    <property type="entry name" value="Putative metallophosphoesterase"/>
    <property type="match status" value="1"/>
</dbReference>
<dbReference type="InterPro" id="IPR006311">
    <property type="entry name" value="TAT_signal"/>
</dbReference>
<comment type="cofactor">
    <cofactor evidence="1">
        <name>a divalent metal cation</name>
        <dbReference type="ChEBI" id="CHEBI:60240"/>
    </cofactor>
</comment>
<accession>A0A0V8JLV5</accession>
<dbReference type="InterPro" id="IPR004843">
    <property type="entry name" value="Calcineurin-like_PHP"/>
</dbReference>
<evidence type="ECO:0000256" key="3">
    <source>
        <dbReference type="ARBA" id="ARBA00022801"/>
    </source>
</evidence>
<dbReference type="Proteomes" id="UP000053681">
    <property type="component" value="Unassembled WGS sequence"/>
</dbReference>
<proteinExistence type="inferred from homology"/>
<evidence type="ECO:0000313" key="6">
    <source>
        <dbReference type="EMBL" id="KSU88021.1"/>
    </source>
</evidence>
<gene>
    <name evidence="6" type="ORF">AS180_09950</name>
</gene>
<dbReference type="GO" id="GO:0008758">
    <property type="term" value="F:UDP-2,3-diacylglucosamine hydrolase activity"/>
    <property type="evidence" value="ECO:0007669"/>
    <property type="project" value="TreeGrafter"/>
</dbReference>